<reference evidence="2" key="1">
    <citation type="submission" date="2022-11" db="UniProtKB">
        <authorList>
            <consortium name="WormBaseParasite"/>
        </authorList>
    </citation>
    <scope>IDENTIFICATION</scope>
</reference>
<name>A0AC34R701_9BILA</name>
<protein>
    <submittedName>
        <fullName evidence="2">Vacuolar protein sorting-associated protein 28 homolog</fullName>
    </submittedName>
</protein>
<evidence type="ECO:0000313" key="1">
    <source>
        <dbReference type="Proteomes" id="UP000887576"/>
    </source>
</evidence>
<evidence type="ECO:0000313" key="2">
    <source>
        <dbReference type="WBParaSite" id="JU765_v2.g413.t1"/>
    </source>
</evidence>
<proteinExistence type="predicted"/>
<dbReference type="Proteomes" id="UP000887576">
    <property type="component" value="Unplaced"/>
</dbReference>
<organism evidence="1 2">
    <name type="scientific">Panagrolaimus sp. JU765</name>
    <dbReference type="NCBI Taxonomy" id="591449"/>
    <lineage>
        <taxon>Eukaryota</taxon>
        <taxon>Metazoa</taxon>
        <taxon>Ecdysozoa</taxon>
        <taxon>Nematoda</taxon>
        <taxon>Chromadorea</taxon>
        <taxon>Rhabditida</taxon>
        <taxon>Tylenchina</taxon>
        <taxon>Panagrolaimomorpha</taxon>
        <taxon>Panagrolaimoidea</taxon>
        <taxon>Panagrolaimidae</taxon>
        <taxon>Panagrolaimus</taxon>
    </lineage>
</organism>
<dbReference type="WBParaSite" id="JU765_v2.g413.t1">
    <property type="protein sequence ID" value="JU765_v2.g413.t1"/>
    <property type="gene ID" value="JU765_v2.g413"/>
</dbReference>
<accession>A0AC34R701</accession>
<sequence length="207" mass="23940">MSDLRETRFMQEVRLFESGGERERLDNLSELYAVIVALENLEKILGRDYISPKEYTAECSKLLTQFKVTMKLLPGLDLQEFLRKYKVNCPAAMEVIKQDRPTTVKGDDQSNSTIAEIVALFITLQDQLKLNIRAVDELFPILTDLRHSMETLSYLPSDFDGRLKVISWHQKLNGMSASEEITDETARQMVFELETAYNSFVRYLRNT</sequence>